<reference evidence="4" key="1">
    <citation type="submission" date="2018-03" db="EMBL/GenBank/DDBJ databases">
        <authorList>
            <person name="Sun L."/>
            <person name="Liu H."/>
            <person name="Chen W."/>
            <person name="Huang K."/>
            <person name="Liu W."/>
            <person name="Gao X."/>
        </authorList>
    </citation>
    <scope>NUCLEOTIDE SEQUENCE [LARGE SCALE GENOMIC DNA]</scope>
    <source>
        <strain evidence="4">SH9</strain>
    </source>
</reference>
<sequence>MNHVSDPLASDFFNSLLALFGQAASSAKVQAGTLDEILKRGELRVAVQTQGPPFSFMDKNGNRTGSAVELAKLMADKIGVKVVYLDFDWDGLLPALMSGKADILAADMTPTLARATKVAFTKPFMYVGAVAFAKSGGPIKSLEDCKKPGATIAVLLGSSGEKLAPSVFPQGKLKSFKGGGTLLLDAVANGQVDCGLNDNSAVKAQATAYDPGTITIFPELLSKEPLAYAVRYDSLDLLTWANLFIDTTTLDGSLQANLDYWVNSGKWKADH</sequence>
<keyword evidence="4" id="KW-1185">Reference proteome</keyword>
<dbReference type="PANTHER" id="PTHR35936">
    <property type="entry name" value="MEMBRANE-BOUND LYTIC MUREIN TRANSGLYCOSYLASE F"/>
    <property type="match status" value="1"/>
</dbReference>
<evidence type="ECO:0000259" key="2">
    <source>
        <dbReference type="SMART" id="SM00062"/>
    </source>
</evidence>
<protein>
    <submittedName>
        <fullName evidence="3">Amino acid ABC transporter substrate-binding protein</fullName>
    </submittedName>
</protein>
<dbReference type="RefSeq" id="WP_106334985.1">
    <property type="nucleotide sequence ID" value="NZ_PVZS01000002.1"/>
</dbReference>
<dbReference type="AlphaFoldDB" id="A0A2T1HY41"/>
<evidence type="ECO:0000256" key="1">
    <source>
        <dbReference type="ARBA" id="ARBA00022729"/>
    </source>
</evidence>
<keyword evidence="1" id="KW-0732">Signal</keyword>
<dbReference type="Gene3D" id="3.40.190.10">
    <property type="entry name" value="Periplasmic binding protein-like II"/>
    <property type="match status" value="2"/>
</dbReference>
<gene>
    <name evidence="3" type="ORF">SLNSH_01990</name>
</gene>
<dbReference type="CDD" id="cd13530">
    <property type="entry name" value="PBP2_peptides_like"/>
    <property type="match status" value="1"/>
</dbReference>
<dbReference type="PANTHER" id="PTHR35936:SF38">
    <property type="entry name" value="GLUTAMINE-BINDING PERIPLASMIC PROTEIN"/>
    <property type="match status" value="1"/>
</dbReference>
<dbReference type="Pfam" id="PF00497">
    <property type="entry name" value="SBP_bac_3"/>
    <property type="match status" value="1"/>
</dbReference>
<dbReference type="EMBL" id="PVZS01000002">
    <property type="protein sequence ID" value="PSC06606.1"/>
    <property type="molecule type" value="Genomic_DNA"/>
</dbReference>
<dbReference type="InterPro" id="IPR001638">
    <property type="entry name" value="Solute-binding_3/MltF_N"/>
</dbReference>
<accession>A0A2T1HY41</accession>
<feature type="domain" description="Solute-binding protein family 3/N-terminal" evidence="2">
    <location>
        <begin position="42"/>
        <end position="265"/>
    </location>
</feature>
<name>A0A2T1HY41_9HYPH</name>
<dbReference type="SMART" id="SM00062">
    <property type="entry name" value="PBPb"/>
    <property type="match status" value="1"/>
</dbReference>
<dbReference type="Proteomes" id="UP000239772">
    <property type="component" value="Unassembled WGS sequence"/>
</dbReference>
<dbReference type="SUPFAM" id="SSF53850">
    <property type="entry name" value="Periplasmic binding protein-like II"/>
    <property type="match status" value="1"/>
</dbReference>
<evidence type="ECO:0000313" key="4">
    <source>
        <dbReference type="Proteomes" id="UP000239772"/>
    </source>
</evidence>
<organism evidence="3 4">
    <name type="scientific">Alsobacter soli</name>
    <dbReference type="NCBI Taxonomy" id="2109933"/>
    <lineage>
        <taxon>Bacteria</taxon>
        <taxon>Pseudomonadati</taxon>
        <taxon>Pseudomonadota</taxon>
        <taxon>Alphaproteobacteria</taxon>
        <taxon>Hyphomicrobiales</taxon>
        <taxon>Alsobacteraceae</taxon>
        <taxon>Alsobacter</taxon>
    </lineage>
</organism>
<proteinExistence type="predicted"/>
<dbReference type="OrthoDB" id="6192933at2"/>
<comment type="caution">
    <text evidence="3">The sequence shown here is derived from an EMBL/GenBank/DDBJ whole genome shotgun (WGS) entry which is preliminary data.</text>
</comment>
<evidence type="ECO:0000313" key="3">
    <source>
        <dbReference type="EMBL" id="PSC06606.1"/>
    </source>
</evidence>